<dbReference type="InterPro" id="IPR006805">
    <property type="entry name" value="Anth_synth_I_N"/>
</dbReference>
<feature type="domain" description="Chorismate-utilising enzyme C-terminal" evidence="3">
    <location>
        <begin position="185"/>
        <end position="438"/>
    </location>
</feature>
<gene>
    <name evidence="5" type="ORF">EV690_3422</name>
</gene>
<dbReference type="PRINTS" id="PR00095">
    <property type="entry name" value="ANTSNTHASEI"/>
</dbReference>
<dbReference type="SUPFAM" id="SSF56322">
    <property type="entry name" value="ADC synthase"/>
    <property type="match status" value="1"/>
</dbReference>
<keyword evidence="2" id="KW-0808">Transferase</keyword>
<dbReference type="GO" id="GO:0000162">
    <property type="term" value="P:L-tryptophan biosynthetic process"/>
    <property type="evidence" value="ECO:0007669"/>
    <property type="project" value="TreeGrafter"/>
</dbReference>
<evidence type="ECO:0000256" key="2">
    <source>
        <dbReference type="ARBA" id="ARBA00022679"/>
    </source>
</evidence>
<dbReference type="RefSeq" id="WP_131914168.1">
    <property type="nucleotide sequence ID" value="NZ_SMGD01000018.1"/>
</dbReference>
<dbReference type="Pfam" id="PF00425">
    <property type="entry name" value="Chorismate_bind"/>
    <property type="match status" value="1"/>
</dbReference>
<evidence type="ECO:0000259" key="3">
    <source>
        <dbReference type="Pfam" id="PF00425"/>
    </source>
</evidence>
<dbReference type="Pfam" id="PF04715">
    <property type="entry name" value="Anth_synt_I_N"/>
    <property type="match status" value="1"/>
</dbReference>
<comment type="caution">
    <text evidence="5">The sequence shown here is derived from an EMBL/GenBank/DDBJ whole genome shotgun (WGS) entry which is preliminary data.</text>
</comment>
<proteinExistence type="predicted"/>
<accession>A0A4R1J7S3</accession>
<evidence type="ECO:0000256" key="1">
    <source>
        <dbReference type="ARBA" id="ARBA00013139"/>
    </source>
</evidence>
<dbReference type="NCBIfam" id="TIGR00553">
    <property type="entry name" value="pabB"/>
    <property type="match status" value="1"/>
</dbReference>
<dbReference type="EC" id="2.6.1.85" evidence="1"/>
<dbReference type="PANTHER" id="PTHR11236:SF50">
    <property type="entry name" value="AMINODEOXYCHORISMATE SYNTHASE COMPONENT 1"/>
    <property type="match status" value="1"/>
</dbReference>
<dbReference type="PANTHER" id="PTHR11236">
    <property type="entry name" value="AMINOBENZOATE/ANTHRANILATE SYNTHASE"/>
    <property type="match status" value="1"/>
</dbReference>
<reference evidence="5 6" key="1">
    <citation type="submission" date="2019-03" db="EMBL/GenBank/DDBJ databases">
        <title>Genomic Encyclopedia of Type Strains, Phase IV (KMG-IV): sequencing the most valuable type-strain genomes for metagenomic binning, comparative biology and taxonomic classification.</title>
        <authorList>
            <person name="Goeker M."/>
        </authorList>
    </citation>
    <scope>NUCLEOTIDE SEQUENCE [LARGE SCALE GENOMIC DNA]</scope>
    <source>
        <strain evidence="5 6">DSM 18577</strain>
    </source>
</reference>
<dbReference type="InterPro" id="IPR015890">
    <property type="entry name" value="Chorismate_C"/>
</dbReference>
<feature type="domain" description="Anthranilate synthase component I N-terminal" evidence="4">
    <location>
        <begin position="12"/>
        <end position="142"/>
    </location>
</feature>
<dbReference type="GO" id="GO:0009396">
    <property type="term" value="P:folic acid-containing compound biosynthetic process"/>
    <property type="evidence" value="ECO:0007669"/>
    <property type="project" value="InterPro"/>
</dbReference>
<dbReference type="InterPro" id="IPR005802">
    <property type="entry name" value="ADC_synth_comp_1"/>
</dbReference>
<dbReference type="GO" id="GO:0046820">
    <property type="term" value="F:4-amino-4-deoxychorismate synthase activity"/>
    <property type="evidence" value="ECO:0007669"/>
    <property type="project" value="UniProtKB-EC"/>
</dbReference>
<sequence>MIFQRKIDFTLQDFMLKIAPLEWSQLLQTSGNGNDRYSIAVADPIVAMQTSGQITTIETPNGRYTTTEEPFLLCQQLRQQWLGSEQTSELPFCGGLVGAFGYELGRAKTSATKSNLPDFPDMLTGLYDWALIFDRIDKNTTLVVNTTQNDGGQKLQQRWQWLNQHTLKPIKEFSKCSPWQGSLDQRAYESCIGQIKEYLESGDCYQVNMTQQFYCNFKGDLRYAYQQLLSTNQVPFAAYLNFPQGTILSLSPERFIKLDGQYIETKPIKGTRPRHSDPALDQQLADELSHSIKDRAENVMIVDLLRNDIGQVSQPGSVQVPKLFAIESFKAVHHLVSTVTGKLNDNLTAEDLLHACFPGGSITGAPKVRAMEIIDELEPHRRSIYCGAIGYISQNAKMDTNIAIRTLVAHHDRLYVWAGGGIVADSKADEEYQECFDKLAKILPVLESLS</sequence>
<dbReference type="InterPro" id="IPR005801">
    <property type="entry name" value="ADC_synthase"/>
</dbReference>
<evidence type="ECO:0000313" key="5">
    <source>
        <dbReference type="EMBL" id="TCK46476.1"/>
    </source>
</evidence>
<evidence type="ECO:0000313" key="6">
    <source>
        <dbReference type="Proteomes" id="UP000295565"/>
    </source>
</evidence>
<dbReference type="OrthoDB" id="9803598at2"/>
<dbReference type="Gene3D" id="3.60.120.10">
    <property type="entry name" value="Anthranilate synthase"/>
    <property type="match status" value="1"/>
</dbReference>
<organism evidence="5 6">
    <name type="scientific">Celerinatantimonas diazotrophica</name>
    <dbReference type="NCBI Taxonomy" id="412034"/>
    <lineage>
        <taxon>Bacteria</taxon>
        <taxon>Pseudomonadati</taxon>
        <taxon>Pseudomonadota</taxon>
        <taxon>Gammaproteobacteria</taxon>
        <taxon>Celerinatantimonadaceae</taxon>
        <taxon>Celerinatantimonas</taxon>
    </lineage>
</organism>
<dbReference type="InterPro" id="IPR019999">
    <property type="entry name" value="Anth_synth_I-like"/>
</dbReference>
<evidence type="ECO:0000259" key="4">
    <source>
        <dbReference type="Pfam" id="PF04715"/>
    </source>
</evidence>
<dbReference type="EMBL" id="SMGD01000018">
    <property type="protein sequence ID" value="TCK46476.1"/>
    <property type="molecule type" value="Genomic_DNA"/>
</dbReference>
<keyword evidence="6" id="KW-1185">Reference proteome</keyword>
<name>A0A4R1J7S3_9GAMM</name>
<dbReference type="AlphaFoldDB" id="A0A4R1J7S3"/>
<dbReference type="Proteomes" id="UP000295565">
    <property type="component" value="Unassembled WGS sequence"/>
</dbReference>
<protein>
    <recommendedName>
        <fullName evidence="1">aminodeoxychorismate synthase</fullName>
        <ecNumber evidence="1">2.6.1.85</ecNumber>
    </recommendedName>
</protein>